<dbReference type="AlphaFoldDB" id="A0A936ZTD0"/>
<comment type="cofactor">
    <cofactor evidence="1">
        <name>Mg(2+)</name>
        <dbReference type="ChEBI" id="CHEBI:18420"/>
    </cofactor>
</comment>
<evidence type="ECO:0000256" key="1">
    <source>
        <dbReference type="ARBA" id="ARBA00001946"/>
    </source>
</evidence>
<evidence type="ECO:0000259" key="5">
    <source>
        <dbReference type="Pfam" id="PF01557"/>
    </source>
</evidence>
<dbReference type="GO" id="GO:0019752">
    <property type="term" value="P:carboxylic acid metabolic process"/>
    <property type="evidence" value="ECO:0007669"/>
    <property type="project" value="UniProtKB-ARBA"/>
</dbReference>
<dbReference type="GO" id="GO:0016853">
    <property type="term" value="F:isomerase activity"/>
    <property type="evidence" value="ECO:0007669"/>
    <property type="project" value="UniProtKB-ARBA"/>
</dbReference>
<proteinExistence type="inferred from homology"/>
<sequence>MRLIAFVNDQGRPALGARVDADHLLDLTAAGAPATLDEVLRQGEAGFAELRRTLDRATRRVPLAGLRWLPPVADPAKAFAIGLNYLDHAAESNFEPPKYPVVFQRYRSSWVAHEQPLVRPRVSTQFDYEAELVAVIGKGGRHIAPERALEHVAGYSIFNDGSIRDWQLRTNQWLLGKNFDASGSFGPEFVTADELPEGAKGLRVQCRLNGQVLQDANTRDMIFDVATLVSTCSSAMALQPGDIIITGTPSGVGMARKPPVWMKAGDVCEVEVEKVGVLRNPVVDEAA</sequence>
<comment type="caution">
    <text evidence="6">The sequence shown here is derived from an EMBL/GenBank/DDBJ whole genome shotgun (WGS) entry which is preliminary data.</text>
</comment>
<dbReference type="InterPro" id="IPR011234">
    <property type="entry name" value="Fumarylacetoacetase-like_C"/>
</dbReference>
<feature type="domain" description="Fumarylacetoacetase-like C-terminal" evidence="5">
    <location>
        <begin position="78"/>
        <end position="283"/>
    </location>
</feature>
<dbReference type="PANTHER" id="PTHR42796:SF4">
    <property type="entry name" value="FUMARYLACETOACETATE HYDROLASE DOMAIN-CONTAINING PROTEIN 2A"/>
    <property type="match status" value="1"/>
</dbReference>
<dbReference type="RefSeq" id="WP_201686485.1">
    <property type="nucleotide sequence ID" value="NZ_JAEQNA010000014.1"/>
</dbReference>
<gene>
    <name evidence="6" type="ORF">JI739_23620</name>
</gene>
<dbReference type="PANTHER" id="PTHR42796">
    <property type="entry name" value="FUMARYLACETOACETATE HYDROLASE DOMAIN-CONTAINING PROTEIN 2A-RELATED"/>
    <property type="match status" value="1"/>
</dbReference>
<evidence type="ECO:0000256" key="4">
    <source>
        <dbReference type="ARBA" id="ARBA00022801"/>
    </source>
</evidence>
<keyword evidence="7" id="KW-1185">Reference proteome</keyword>
<dbReference type="InterPro" id="IPR036663">
    <property type="entry name" value="Fumarylacetoacetase_C_sf"/>
</dbReference>
<protein>
    <submittedName>
        <fullName evidence="6">Fumarylacetoacetate hydrolase family protein</fullName>
    </submittedName>
</protein>
<organism evidence="6 7">
    <name type="scientific">Ramlibacter aurantiacus</name>
    <dbReference type="NCBI Taxonomy" id="2801330"/>
    <lineage>
        <taxon>Bacteria</taxon>
        <taxon>Pseudomonadati</taxon>
        <taxon>Pseudomonadota</taxon>
        <taxon>Betaproteobacteria</taxon>
        <taxon>Burkholderiales</taxon>
        <taxon>Comamonadaceae</taxon>
        <taxon>Ramlibacter</taxon>
    </lineage>
</organism>
<keyword evidence="4 6" id="KW-0378">Hydrolase</keyword>
<dbReference type="InterPro" id="IPR051121">
    <property type="entry name" value="FAH"/>
</dbReference>
<accession>A0A936ZTD0</accession>
<evidence type="ECO:0000256" key="3">
    <source>
        <dbReference type="ARBA" id="ARBA00022723"/>
    </source>
</evidence>
<keyword evidence="3" id="KW-0479">Metal-binding</keyword>
<dbReference type="EMBL" id="JAEQNA010000014">
    <property type="protein sequence ID" value="MBL0423346.1"/>
    <property type="molecule type" value="Genomic_DNA"/>
</dbReference>
<dbReference type="GO" id="GO:0046872">
    <property type="term" value="F:metal ion binding"/>
    <property type="evidence" value="ECO:0007669"/>
    <property type="project" value="UniProtKB-KW"/>
</dbReference>
<dbReference type="FunFam" id="3.90.850.10:FF:000002">
    <property type="entry name" value="2-hydroxyhepta-2,4-diene-1,7-dioate isomerase"/>
    <property type="match status" value="1"/>
</dbReference>
<evidence type="ECO:0000256" key="2">
    <source>
        <dbReference type="ARBA" id="ARBA00010211"/>
    </source>
</evidence>
<dbReference type="Gene3D" id="3.90.850.10">
    <property type="entry name" value="Fumarylacetoacetase-like, C-terminal domain"/>
    <property type="match status" value="1"/>
</dbReference>
<dbReference type="Pfam" id="PF01557">
    <property type="entry name" value="FAA_hydrolase"/>
    <property type="match status" value="1"/>
</dbReference>
<comment type="similarity">
    <text evidence="2">Belongs to the FAH family.</text>
</comment>
<evidence type="ECO:0000313" key="6">
    <source>
        <dbReference type="EMBL" id="MBL0423346.1"/>
    </source>
</evidence>
<dbReference type="SUPFAM" id="SSF56529">
    <property type="entry name" value="FAH"/>
    <property type="match status" value="1"/>
</dbReference>
<dbReference type="GO" id="GO:0016787">
    <property type="term" value="F:hydrolase activity"/>
    <property type="evidence" value="ECO:0007669"/>
    <property type="project" value="UniProtKB-KW"/>
</dbReference>
<reference evidence="6" key="1">
    <citation type="submission" date="2021-01" db="EMBL/GenBank/DDBJ databases">
        <title>Ramlibacter sp. strain AW1 16S ribosomal RNA gene Genome sequencing and assembly.</title>
        <authorList>
            <person name="Kang M."/>
        </authorList>
    </citation>
    <scope>NUCLEOTIDE SEQUENCE</scope>
    <source>
        <strain evidence="6">AW1</strain>
    </source>
</reference>
<name>A0A936ZTD0_9BURK</name>
<evidence type="ECO:0000313" key="7">
    <source>
        <dbReference type="Proteomes" id="UP000613011"/>
    </source>
</evidence>
<dbReference type="Proteomes" id="UP000613011">
    <property type="component" value="Unassembled WGS sequence"/>
</dbReference>